<name>A0A4Y2D5A8_ARAVE</name>
<dbReference type="EMBL" id="BGPR01000298">
    <property type="protein sequence ID" value="GBM11287.1"/>
    <property type="molecule type" value="Genomic_DNA"/>
</dbReference>
<accession>A0A4Y2D5A8</accession>
<dbReference type="InterPro" id="IPR052560">
    <property type="entry name" value="RdDP_mobile_element"/>
</dbReference>
<dbReference type="SUPFAM" id="SSF56219">
    <property type="entry name" value="DNase I-like"/>
    <property type="match status" value="1"/>
</dbReference>
<keyword evidence="2" id="KW-0808">Transferase</keyword>
<dbReference type="InterPro" id="IPR000477">
    <property type="entry name" value="RT_dom"/>
</dbReference>
<dbReference type="SUPFAM" id="SSF56672">
    <property type="entry name" value="DNA/RNA polymerases"/>
    <property type="match status" value="1"/>
</dbReference>
<reference evidence="2 3" key="1">
    <citation type="journal article" date="2019" name="Sci. Rep.">
        <title>Orb-weaving spider Araneus ventricosus genome elucidates the spidroin gene catalogue.</title>
        <authorList>
            <person name="Kono N."/>
            <person name="Nakamura H."/>
            <person name="Ohtoshi R."/>
            <person name="Moran D.A.P."/>
            <person name="Shinohara A."/>
            <person name="Yoshida Y."/>
            <person name="Fujiwara M."/>
            <person name="Mori M."/>
            <person name="Tomita M."/>
            <person name="Arakawa K."/>
        </authorList>
    </citation>
    <scope>NUCLEOTIDE SEQUENCE [LARGE SCALE GENOMIC DNA]</scope>
</reference>
<gene>
    <name evidence="2" type="primary">pol_4190</name>
    <name evidence="2" type="ORF">AVEN_13536_1</name>
</gene>
<feature type="domain" description="Reverse transcriptase" evidence="1">
    <location>
        <begin position="414"/>
        <end position="684"/>
    </location>
</feature>
<dbReference type="CDD" id="cd01650">
    <property type="entry name" value="RT_nLTR_like"/>
    <property type="match status" value="1"/>
</dbReference>
<dbReference type="PANTHER" id="PTHR36688">
    <property type="entry name" value="ENDO/EXONUCLEASE/PHOSPHATASE DOMAIN-CONTAINING PROTEIN"/>
    <property type="match status" value="1"/>
</dbReference>
<dbReference type="Pfam" id="PF00078">
    <property type="entry name" value="RVT_1"/>
    <property type="match status" value="1"/>
</dbReference>
<dbReference type="InterPro" id="IPR043502">
    <property type="entry name" value="DNA/RNA_pol_sf"/>
</dbReference>
<dbReference type="Gene3D" id="3.60.10.10">
    <property type="entry name" value="Endonuclease/exonuclease/phosphatase"/>
    <property type="match status" value="1"/>
</dbReference>
<dbReference type="Proteomes" id="UP000499080">
    <property type="component" value="Unassembled WGS sequence"/>
</dbReference>
<keyword evidence="2" id="KW-0548">Nucleotidyltransferase</keyword>
<evidence type="ECO:0000259" key="1">
    <source>
        <dbReference type="PROSITE" id="PS50878"/>
    </source>
</evidence>
<organism evidence="2 3">
    <name type="scientific">Araneus ventricosus</name>
    <name type="common">Orbweaver spider</name>
    <name type="synonym">Epeira ventricosa</name>
    <dbReference type="NCBI Taxonomy" id="182803"/>
    <lineage>
        <taxon>Eukaryota</taxon>
        <taxon>Metazoa</taxon>
        <taxon>Ecdysozoa</taxon>
        <taxon>Arthropoda</taxon>
        <taxon>Chelicerata</taxon>
        <taxon>Arachnida</taxon>
        <taxon>Araneae</taxon>
        <taxon>Araneomorphae</taxon>
        <taxon>Entelegynae</taxon>
        <taxon>Araneoidea</taxon>
        <taxon>Araneidae</taxon>
        <taxon>Araneus</taxon>
    </lineage>
</organism>
<dbReference type="GO" id="GO:0003964">
    <property type="term" value="F:RNA-directed DNA polymerase activity"/>
    <property type="evidence" value="ECO:0007669"/>
    <property type="project" value="UniProtKB-KW"/>
</dbReference>
<dbReference type="InterPro" id="IPR005135">
    <property type="entry name" value="Endo/exonuclease/phosphatase"/>
</dbReference>
<dbReference type="PROSITE" id="PS50878">
    <property type="entry name" value="RT_POL"/>
    <property type="match status" value="1"/>
</dbReference>
<keyword evidence="3" id="KW-1185">Reference proteome</keyword>
<evidence type="ECO:0000313" key="3">
    <source>
        <dbReference type="Proteomes" id="UP000499080"/>
    </source>
</evidence>
<sequence length="818" mass="94241">MTFVQWNCRGLRNKRIWLQIPPFSTSQFWIFQETFFNPDDHLRNSIMYFLYSHRQNRSGGGLLTGIPKTATGRIIPTLFPEDTNLEVLATEIYFNNYKFIIVNLYAPQGFDIQQAKSFFESFSIPVIIFGDFNLHHPMWGSNTSASLSNSFVDWLQNSNFVILNTSNPTYTSYSGTNSLLDLTLCSTSIYHQVDCFVSDSTFESDHNPVVTTWPLLGQSSKTIKTIDWNCIMKNSTEILSSTHSDLHTVLRKVSGIIKQNTKHTVLPGTNYPPWWNISCHNFQMLKKFRTRALRNASTSDWIKHKKYAEKLRFHFKRASNNYWDTMCNITRNPRMFYSMIKRINNHSNQEVNVSNLIPYNNHYVSNPQDQSNLFLDFFSNSTHEPIPLDFNGDKNTYLNIPIQLQEVRKAIQKTRNTSPDIPEQWKHSVIVPVKKPNKDKCKINSYRPIALTSVCSKIFERILVQRITHHLIVNKKIPSYIYGFLPLQDNQLAIYGIHTAIAEAHHQKNYFIGINLDIKSAYDSVYIDGIVLKCLQLGITGNLSKFIHQFLHDKIVQIRWRNSLSNTKVIQKGLAQGSALSPVMFAIFLFDFCETLDEGVKCSIFADDIFIYCSHSSLEYIEKKLQNTMENVYKWCTYWKLSISPEKSAITDLSKRRLLSTPRISYAGSPLPWKDSIKYLGIIFPKSNQNSVIVKNLRAKALRKINALKTIAYKSYGPRTKNLFDITNNGICSLFYYSCAITNKLSQTHFKICDTIQTIGLRVAFGLPIWTPNIVLLKIAGQEILSEKIKRLAIFYQTGCKLRSFTLISAIFEPLHPT</sequence>
<dbReference type="PANTHER" id="PTHR36688:SF1">
    <property type="entry name" value="ENDONUCLEASE_EXONUCLEASE_PHOSPHATASE DOMAIN-CONTAINING PROTEIN"/>
    <property type="match status" value="1"/>
</dbReference>
<comment type="caution">
    <text evidence="2">The sequence shown here is derived from an EMBL/GenBank/DDBJ whole genome shotgun (WGS) entry which is preliminary data.</text>
</comment>
<dbReference type="AlphaFoldDB" id="A0A4Y2D5A8"/>
<dbReference type="InterPro" id="IPR036691">
    <property type="entry name" value="Endo/exonu/phosph_ase_sf"/>
</dbReference>
<evidence type="ECO:0000313" key="2">
    <source>
        <dbReference type="EMBL" id="GBM11287.1"/>
    </source>
</evidence>
<dbReference type="Pfam" id="PF14529">
    <property type="entry name" value="Exo_endo_phos_2"/>
    <property type="match status" value="1"/>
</dbReference>
<proteinExistence type="predicted"/>
<dbReference type="OrthoDB" id="6514113at2759"/>
<keyword evidence="2" id="KW-0695">RNA-directed DNA polymerase</keyword>
<protein>
    <submittedName>
        <fullName evidence="2">RNA-directed DNA polymerase from mobile element jockey</fullName>
    </submittedName>
</protein>